<dbReference type="NCBIfam" id="NF041635">
    <property type="entry name" value="STM3941_fam"/>
    <property type="match status" value="1"/>
</dbReference>
<protein>
    <recommendedName>
        <fullName evidence="4">PH (Pleckstrin Homology) domain-containing protein</fullName>
    </recommendedName>
</protein>
<dbReference type="EMBL" id="PQFZ01000001">
    <property type="protein sequence ID" value="POR56844.1"/>
    <property type="molecule type" value="Genomic_DNA"/>
</dbReference>
<name>A0A2S4MQ29_9HYPH</name>
<dbReference type="RefSeq" id="WP_103716408.1">
    <property type="nucleotide sequence ID" value="NZ_PQFZ01000001.1"/>
</dbReference>
<evidence type="ECO:0008006" key="4">
    <source>
        <dbReference type="Google" id="ProtNLM"/>
    </source>
</evidence>
<evidence type="ECO:0000313" key="3">
    <source>
        <dbReference type="Proteomes" id="UP000236919"/>
    </source>
</evidence>
<keyword evidence="1" id="KW-0472">Membrane</keyword>
<dbReference type="AlphaFoldDB" id="A0A2S4MQ29"/>
<accession>A0A2S4MQ29</accession>
<dbReference type="InterPro" id="IPR048136">
    <property type="entry name" value="STM3941-like"/>
</dbReference>
<keyword evidence="3" id="KW-1185">Reference proteome</keyword>
<proteinExistence type="predicted"/>
<dbReference type="OrthoDB" id="8403884at2"/>
<evidence type="ECO:0000313" key="2">
    <source>
        <dbReference type="EMBL" id="POR56844.1"/>
    </source>
</evidence>
<sequence length="178" mass="19406">MSADVTIRYKRTRVARLALGGVAMIALSAFMAVVLYRKGGTGSFAFFIACVGVVFFLGCLLMALRNLFDARPAIEISAQGLLAPAISPSRIAWADLRSIRLVRYKNQPIIELTVSEEAERSLPLTRLVRWSRVANRGLGFPGLCISAGFFDQSPERTAQLIGEAATSYQQLQGRPLGI</sequence>
<organism evidence="2 3">
    <name type="scientific">Bosea psychrotolerans</name>
    <dbReference type="NCBI Taxonomy" id="1871628"/>
    <lineage>
        <taxon>Bacteria</taxon>
        <taxon>Pseudomonadati</taxon>
        <taxon>Pseudomonadota</taxon>
        <taxon>Alphaproteobacteria</taxon>
        <taxon>Hyphomicrobiales</taxon>
        <taxon>Boseaceae</taxon>
        <taxon>Bosea</taxon>
    </lineage>
</organism>
<keyword evidence="1" id="KW-1133">Transmembrane helix</keyword>
<gene>
    <name evidence="2" type="ORF">CYD53_101366</name>
</gene>
<comment type="caution">
    <text evidence="2">The sequence shown here is derived from an EMBL/GenBank/DDBJ whole genome shotgun (WGS) entry which is preliminary data.</text>
</comment>
<evidence type="ECO:0000256" key="1">
    <source>
        <dbReference type="SAM" id="Phobius"/>
    </source>
</evidence>
<feature type="transmembrane region" description="Helical" evidence="1">
    <location>
        <begin position="42"/>
        <end position="64"/>
    </location>
</feature>
<keyword evidence="1" id="KW-0812">Transmembrane</keyword>
<reference evidence="2 3" key="1">
    <citation type="submission" date="2018-01" db="EMBL/GenBank/DDBJ databases">
        <title>Genomic Encyclopedia of Type Strains, Phase III (KMG-III): the genomes of soil and plant-associated and newly described type strains.</title>
        <authorList>
            <person name="Whitman W."/>
        </authorList>
    </citation>
    <scope>NUCLEOTIDE SEQUENCE [LARGE SCALE GENOMIC DNA]</scope>
    <source>
        <strain evidence="2 3">1131</strain>
    </source>
</reference>
<feature type="transmembrane region" description="Helical" evidence="1">
    <location>
        <begin position="17"/>
        <end position="36"/>
    </location>
</feature>
<dbReference type="Proteomes" id="UP000236919">
    <property type="component" value="Unassembled WGS sequence"/>
</dbReference>